<evidence type="ECO:0000256" key="2">
    <source>
        <dbReference type="ARBA" id="ARBA00010617"/>
    </source>
</evidence>
<feature type="non-terminal residue" evidence="8">
    <location>
        <position position="70"/>
    </location>
</feature>
<dbReference type="PANTHER" id="PTHR46300:SF1">
    <property type="entry name" value="P450, PUTATIVE (EUROFUNG)-RELATED"/>
    <property type="match status" value="1"/>
</dbReference>
<evidence type="ECO:0000256" key="4">
    <source>
        <dbReference type="ARBA" id="ARBA00022723"/>
    </source>
</evidence>
<keyword evidence="7" id="KW-0503">Monooxygenase</keyword>
<evidence type="ECO:0000256" key="1">
    <source>
        <dbReference type="ARBA" id="ARBA00001971"/>
    </source>
</evidence>
<dbReference type="STRING" id="68775.A0A5C3MAZ6"/>
<evidence type="ECO:0000256" key="3">
    <source>
        <dbReference type="ARBA" id="ARBA00022617"/>
    </source>
</evidence>
<name>A0A5C3MAZ6_9AGAR</name>
<accession>A0A5C3MAZ6</accession>
<dbReference type="AlphaFoldDB" id="A0A5C3MAZ6"/>
<organism evidence="8 9">
    <name type="scientific">Crucibulum laeve</name>
    <dbReference type="NCBI Taxonomy" id="68775"/>
    <lineage>
        <taxon>Eukaryota</taxon>
        <taxon>Fungi</taxon>
        <taxon>Dikarya</taxon>
        <taxon>Basidiomycota</taxon>
        <taxon>Agaricomycotina</taxon>
        <taxon>Agaricomycetes</taxon>
        <taxon>Agaricomycetidae</taxon>
        <taxon>Agaricales</taxon>
        <taxon>Agaricineae</taxon>
        <taxon>Nidulariaceae</taxon>
        <taxon>Crucibulum</taxon>
    </lineage>
</organism>
<comment type="cofactor">
    <cofactor evidence="1">
        <name>heme</name>
        <dbReference type="ChEBI" id="CHEBI:30413"/>
    </cofactor>
</comment>
<evidence type="ECO:0000313" key="8">
    <source>
        <dbReference type="EMBL" id="TFK41795.1"/>
    </source>
</evidence>
<dbReference type="GO" id="GO:0020037">
    <property type="term" value="F:heme binding"/>
    <property type="evidence" value="ECO:0007669"/>
    <property type="project" value="InterPro"/>
</dbReference>
<dbReference type="Proteomes" id="UP000308652">
    <property type="component" value="Unassembled WGS sequence"/>
</dbReference>
<protein>
    <recommendedName>
        <fullName evidence="10">Cytochrome P450</fullName>
    </recommendedName>
</protein>
<dbReference type="GO" id="GO:0004497">
    <property type="term" value="F:monooxygenase activity"/>
    <property type="evidence" value="ECO:0007669"/>
    <property type="project" value="UniProtKB-KW"/>
</dbReference>
<reference evidence="8 9" key="1">
    <citation type="journal article" date="2019" name="Nat. Ecol. Evol.">
        <title>Megaphylogeny resolves global patterns of mushroom evolution.</title>
        <authorList>
            <person name="Varga T."/>
            <person name="Krizsan K."/>
            <person name="Foldi C."/>
            <person name="Dima B."/>
            <person name="Sanchez-Garcia M."/>
            <person name="Sanchez-Ramirez S."/>
            <person name="Szollosi G.J."/>
            <person name="Szarkandi J.G."/>
            <person name="Papp V."/>
            <person name="Albert L."/>
            <person name="Andreopoulos W."/>
            <person name="Angelini C."/>
            <person name="Antonin V."/>
            <person name="Barry K.W."/>
            <person name="Bougher N.L."/>
            <person name="Buchanan P."/>
            <person name="Buyck B."/>
            <person name="Bense V."/>
            <person name="Catcheside P."/>
            <person name="Chovatia M."/>
            <person name="Cooper J."/>
            <person name="Damon W."/>
            <person name="Desjardin D."/>
            <person name="Finy P."/>
            <person name="Geml J."/>
            <person name="Haridas S."/>
            <person name="Hughes K."/>
            <person name="Justo A."/>
            <person name="Karasinski D."/>
            <person name="Kautmanova I."/>
            <person name="Kiss B."/>
            <person name="Kocsube S."/>
            <person name="Kotiranta H."/>
            <person name="LaButti K.M."/>
            <person name="Lechner B.E."/>
            <person name="Liimatainen K."/>
            <person name="Lipzen A."/>
            <person name="Lukacs Z."/>
            <person name="Mihaltcheva S."/>
            <person name="Morgado L.N."/>
            <person name="Niskanen T."/>
            <person name="Noordeloos M.E."/>
            <person name="Ohm R.A."/>
            <person name="Ortiz-Santana B."/>
            <person name="Ovrebo C."/>
            <person name="Racz N."/>
            <person name="Riley R."/>
            <person name="Savchenko A."/>
            <person name="Shiryaev A."/>
            <person name="Soop K."/>
            <person name="Spirin V."/>
            <person name="Szebenyi C."/>
            <person name="Tomsovsky M."/>
            <person name="Tulloss R.E."/>
            <person name="Uehling J."/>
            <person name="Grigoriev I.V."/>
            <person name="Vagvolgyi C."/>
            <person name="Papp T."/>
            <person name="Martin F.M."/>
            <person name="Miettinen O."/>
            <person name="Hibbett D.S."/>
            <person name="Nagy L.G."/>
        </authorList>
    </citation>
    <scope>NUCLEOTIDE SEQUENCE [LARGE SCALE GENOMIC DNA]</scope>
    <source>
        <strain evidence="8 9">CBS 166.37</strain>
    </source>
</reference>
<comment type="similarity">
    <text evidence="2">Belongs to the cytochrome P450 family.</text>
</comment>
<dbReference type="EMBL" id="ML213594">
    <property type="protein sequence ID" value="TFK41795.1"/>
    <property type="molecule type" value="Genomic_DNA"/>
</dbReference>
<evidence type="ECO:0000256" key="6">
    <source>
        <dbReference type="ARBA" id="ARBA00023004"/>
    </source>
</evidence>
<sequence length="70" mass="7858">LPPGPKRLPLIGNIFQIPTSLEWEVYAQWGRELNSDMIYLAIGGTSLVIINSVKIANDLLDKRSSIYSDR</sequence>
<dbReference type="GO" id="GO:0005506">
    <property type="term" value="F:iron ion binding"/>
    <property type="evidence" value="ECO:0007669"/>
    <property type="project" value="InterPro"/>
</dbReference>
<feature type="non-terminal residue" evidence="8">
    <location>
        <position position="1"/>
    </location>
</feature>
<dbReference type="GO" id="GO:0016705">
    <property type="term" value="F:oxidoreductase activity, acting on paired donors, with incorporation or reduction of molecular oxygen"/>
    <property type="evidence" value="ECO:0007669"/>
    <property type="project" value="InterPro"/>
</dbReference>
<dbReference type="InterPro" id="IPR050364">
    <property type="entry name" value="Cytochrome_P450_fung"/>
</dbReference>
<keyword evidence="4" id="KW-0479">Metal-binding</keyword>
<dbReference type="SUPFAM" id="SSF48264">
    <property type="entry name" value="Cytochrome P450"/>
    <property type="match status" value="1"/>
</dbReference>
<dbReference type="PANTHER" id="PTHR46300">
    <property type="entry name" value="P450, PUTATIVE (EUROFUNG)-RELATED-RELATED"/>
    <property type="match status" value="1"/>
</dbReference>
<dbReference type="OrthoDB" id="1055148at2759"/>
<keyword evidence="5" id="KW-0560">Oxidoreductase</keyword>
<proteinExistence type="inferred from homology"/>
<evidence type="ECO:0000256" key="7">
    <source>
        <dbReference type="ARBA" id="ARBA00023033"/>
    </source>
</evidence>
<evidence type="ECO:0000256" key="5">
    <source>
        <dbReference type="ARBA" id="ARBA00023002"/>
    </source>
</evidence>
<evidence type="ECO:0000313" key="9">
    <source>
        <dbReference type="Proteomes" id="UP000308652"/>
    </source>
</evidence>
<evidence type="ECO:0008006" key="10">
    <source>
        <dbReference type="Google" id="ProtNLM"/>
    </source>
</evidence>
<gene>
    <name evidence="8" type="ORF">BDQ12DRAFT_588704</name>
</gene>
<dbReference type="InterPro" id="IPR036396">
    <property type="entry name" value="Cyt_P450_sf"/>
</dbReference>
<keyword evidence="6" id="KW-0408">Iron</keyword>
<keyword evidence="9" id="KW-1185">Reference proteome</keyword>
<dbReference type="Gene3D" id="1.10.630.10">
    <property type="entry name" value="Cytochrome P450"/>
    <property type="match status" value="1"/>
</dbReference>
<keyword evidence="3" id="KW-0349">Heme</keyword>